<dbReference type="Gene3D" id="2.40.50.1020">
    <property type="entry name" value="LytTr DNA-binding domain"/>
    <property type="match status" value="1"/>
</dbReference>
<keyword evidence="1" id="KW-0902">Two-component regulatory system</keyword>
<comment type="caution">
    <text evidence="5">The sequence shown here is derived from an EMBL/GenBank/DDBJ whole genome shotgun (WGS) entry which is preliminary data.</text>
</comment>
<dbReference type="OrthoDB" id="9781059at2"/>
<feature type="domain" description="Response regulatory" evidence="3">
    <location>
        <begin position="3"/>
        <end position="117"/>
    </location>
</feature>
<dbReference type="STRING" id="1517416.IDAT_03720"/>
<dbReference type="InterPro" id="IPR001789">
    <property type="entry name" value="Sig_transdc_resp-reg_receiver"/>
</dbReference>
<organism evidence="5 6">
    <name type="scientific">Pseudidiomarina atlantica</name>
    <dbReference type="NCBI Taxonomy" id="1517416"/>
    <lineage>
        <taxon>Bacteria</taxon>
        <taxon>Pseudomonadati</taxon>
        <taxon>Pseudomonadota</taxon>
        <taxon>Gammaproteobacteria</taxon>
        <taxon>Alteromonadales</taxon>
        <taxon>Idiomarinaceae</taxon>
        <taxon>Pseudidiomarina</taxon>
    </lineage>
</organism>
<sequence length="245" mass="27872">MTNVVIIEDEPLARDKLRRMLQNLGEPIEVVAELGSVAEVKHWLATTSQAVDVIFSDIELSDGNVFAAYEHDMPPAPLIFVTAYDAFMLEAFESQGIAYLLKPYSGAKLAQAWQKFKQLTQKAAAPSAHTQPANEPLQRIAIKTAQQVYFMRTGEFAYIKADGNLIMGFDQQNRRHYLPFPSLQALEKHLDSRQFFRINRSEIVNVDAIDKLERYCKNSYLVLLKNGAQLKTSQSRTSTFNQWLR</sequence>
<keyword evidence="6" id="KW-1185">Reference proteome</keyword>
<dbReference type="RefSeq" id="WP_034730606.1">
    <property type="nucleotide sequence ID" value="NZ_JPIN01000002.1"/>
</dbReference>
<dbReference type="Proteomes" id="UP000053718">
    <property type="component" value="Unassembled WGS sequence"/>
</dbReference>
<dbReference type="eggNOG" id="COG3279">
    <property type="taxonomic scope" value="Bacteria"/>
</dbReference>
<gene>
    <name evidence="5" type="ORF">IDAT_03720</name>
</gene>
<dbReference type="GO" id="GO:0003677">
    <property type="term" value="F:DNA binding"/>
    <property type="evidence" value="ECO:0007669"/>
    <property type="project" value="InterPro"/>
</dbReference>
<dbReference type="GO" id="GO:0000156">
    <property type="term" value="F:phosphorelay response regulator activity"/>
    <property type="evidence" value="ECO:0007669"/>
    <property type="project" value="InterPro"/>
</dbReference>
<dbReference type="SUPFAM" id="SSF52172">
    <property type="entry name" value="CheY-like"/>
    <property type="match status" value="1"/>
</dbReference>
<evidence type="ECO:0000313" key="5">
    <source>
        <dbReference type="EMBL" id="KFZ29467.1"/>
    </source>
</evidence>
<dbReference type="InterPro" id="IPR011006">
    <property type="entry name" value="CheY-like_superfamily"/>
</dbReference>
<dbReference type="Gene3D" id="3.40.50.2300">
    <property type="match status" value="1"/>
</dbReference>
<evidence type="ECO:0000259" key="3">
    <source>
        <dbReference type="PROSITE" id="PS50110"/>
    </source>
</evidence>
<evidence type="ECO:0000313" key="6">
    <source>
        <dbReference type="Proteomes" id="UP000053718"/>
    </source>
</evidence>
<feature type="modified residue" description="4-aspartylphosphate" evidence="2">
    <location>
        <position position="57"/>
    </location>
</feature>
<reference evidence="5 6" key="1">
    <citation type="submission" date="2014-06" db="EMBL/GenBank/DDBJ databases">
        <title>Draft genome sequence of Idiomarina sp. MCCC 1A10513.</title>
        <authorList>
            <person name="Du J."/>
            <person name="Lai Q."/>
            <person name="Shao Z."/>
        </authorList>
    </citation>
    <scope>NUCLEOTIDE SEQUENCE [LARGE SCALE GENOMIC DNA]</scope>
    <source>
        <strain evidence="5 6">MCCC 1A10513</strain>
    </source>
</reference>
<feature type="domain" description="HTH LytTR-type" evidence="4">
    <location>
        <begin position="182"/>
        <end position="245"/>
    </location>
</feature>
<dbReference type="EMBL" id="JPIN01000002">
    <property type="protein sequence ID" value="KFZ29467.1"/>
    <property type="molecule type" value="Genomic_DNA"/>
</dbReference>
<evidence type="ECO:0000259" key="4">
    <source>
        <dbReference type="PROSITE" id="PS50930"/>
    </source>
</evidence>
<dbReference type="Pfam" id="PF04397">
    <property type="entry name" value="LytTR"/>
    <property type="match status" value="1"/>
</dbReference>
<keyword evidence="2" id="KW-0597">Phosphoprotein</keyword>
<dbReference type="InterPro" id="IPR007492">
    <property type="entry name" value="LytTR_DNA-bd_dom"/>
</dbReference>
<dbReference type="SMART" id="SM00850">
    <property type="entry name" value="LytTR"/>
    <property type="match status" value="1"/>
</dbReference>
<dbReference type="AlphaFoldDB" id="A0A094IQT0"/>
<name>A0A094IQT0_9GAMM</name>
<dbReference type="PANTHER" id="PTHR37299:SF1">
    <property type="entry name" value="STAGE 0 SPORULATION PROTEIN A HOMOLOG"/>
    <property type="match status" value="1"/>
</dbReference>
<dbReference type="SMART" id="SM00448">
    <property type="entry name" value="REC"/>
    <property type="match status" value="1"/>
</dbReference>
<accession>A0A094IQT0</accession>
<dbReference type="InterPro" id="IPR046947">
    <property type="entry name" value="LytR-like"/>
</dbReference>
<dbReference type="Pfam" id="PF00072">
    <property type="entry name" value="Response_reg"/>
    <property type="match status" value="1"/>
</dbReference>
<evidence type="ECO:0000256" key="1">
    <source>
        <dbReference type="ARBA" id="ARBA00023012"/>
    </source>
</evidence>
<dbReference type="PROSITE" id="PS50110">
    <property type="entry name" value="RESPONSE_REGULATORY"/>
    <property type="match status" value="1"/>
</dbReference>
<dbReference type="PROSITE" id="PS50930">
    <property type="entry name" value="HTH_LYTTR"/>
    <property type="match status" value="1"/>
</dbReference>
<dbReference type="PANTHER" id="PTHR37299">
    <property type="entry name" value="TRANSCRIPTIONAL REGULATOR-RELATED"/>
    <property type="match status" value="1"/>
</dbReference>
<proteinExistence type="predicted"/>
<evidence type="ECO:0000256" key="2">
    <source>
        <dbReference type="PROSITE-ProRule" id="PRU00169"/>
    </source>
</evidence>
<protein>
    <submittedName>
        <fullName evidence="5">Uncharacterized protein</fullName>
    </submittedName>
</protein>